<name>A0ABQ0ZN97_9BACT</name>
<evidence type="ECO:0000313" key="2">
    <source>
        <dbReference type="Proteomes" id="UP000396862"/>
    </source>
</evidence>
<accession>A0ABQ0ZN97</accession>
<dbReference type="EMBL" id="BLAU01000001">
    <property type="protein sequence ID" value="GET22917.1"/>
    <property type="molecule type" value="Genomic_DNA"/>
</dbReference>
<keyword evidence="2" id="KW-1185">Reference proteome</keyword>
<gene>
    <name evidence="1" type="ORF">JCM18694_31630</name>
</gene>
<organism evidence="1 2">
    <name type="scientific">Prolixibacter denitrificans</name>
    <dbReference type="NCBI Taxonomy" id="1541063"/>
    <lineage>
        <taxon>Bacteria</taxon>
        <taxon>Pseudomonadati</taxon>
        <taxon>Bacteroidota</taxon>
        <taxon>Bacteroidia</taxon>
        <taxon>Marinilabiliales</taxon>
        <taxon>Prolixibacteraceae</taxon>
        <taxon>Prolixibacter</taxon>
    </lineage>
</organism>
<reference evidence="1 2" key="1">
    <citation type="submission" date="2019-10" db="EMBL/GenBank/DDBJ databases">
        <title>Prolixibacter strains distinguished by the presence of nitrate reductase genes were adept at nitrate-dependent anaerobic corrosion of metallic iron and carbon steel.</title>
        <authorList>
            <person name="Iino T."/>
            <person name="Shono N."/>
            <person name="Ito K."/>
            <person name="Nakamura R."/>
            <person name="Sueoka K."/>
            <person name="Harayama S."/>
            <person name="Ohkuma M."/>
        </authorList>
    </citation>
    <scope>NUCLEOTIDE SEQUENCE [LARGE SCALE GENOMIC DNA]</scope>
    <source>
        <strain evidence="1 2">MIC1-1</strain>
    </source>
</reference>
<proteinExistence type="predicted"/>
<sequence>MDALEGEAYRRSENAVSRVFSIDTIRKLKHLILDEIKGLSVKTDSLSHFHNLADIPNSFFIHC</sequence>
<comment type="caution">
    <text evidence="1">The sequence shown here is derived from an EMBL/GenBank/DDBJ whole genome shotgun (WGS) entry which is preliminary data.</text>
</comment>
<protein>
    <submittedName>
        <fullName evidence="1">Uncharacterized protein</fullName>
    </submittedName>
</protein>
<dbReference type="Proteomes" id="UP000396862">
    <property type="component" value="Unassembled WGS sequence"/>
</dbReference>
<evidence type="ECO:0000313" key="1">
    <source>
        <dbReference type="EMBL" id="GET22917.1"/>
    </source>
</evidence>